<feature type="coiled-coil region" evidence="1">
    <location>
        <begin position="221"/>
        <end position="248"/>
    </location>
</feature>
<dbReference type="KEGG" id="tprf:A3L09_06150"/>
<dbReference type="OrthoDB" id="86143at2157"/>
<organism evidence="4 5">
    <name type="scientific">Thermococcus profundus</name>
    <dbReference type="NCBI Taxonomy" id="49899"/>
    <lineage>
        <taxon>Archaea</taxon>
        <taxon>Methanobacteriati</taxon>
        <taxon>Methanobacteriota</taxon>
        <taxon>Thermococci</taxon>
        <taxon>Thermococcales</taxon>
        <taxon>Thermococcaceae</taxon>
        <taxon>Thermococcus</taxon>
    </lineage>
</organism>
<feature type="transmembrane region" description="Helical" evidence="3">
    <location>
        <begin position="6"/>
        <end position="24"/>
    </location>
</feature>
<dbReference type="AlphaFoldDB" id="A0A2Z2MLP7"/>
<reference evidence="4 5" key="1">
    <citation type="submission" date="2016-03" db="EMBL/GenBank/DDBJ databases">
        <title>Complete genome sequence of Thermococcus profundus strain DT5432.</title>
        <authorList>
            <person name="Oger P.M."/>
        </authorList>
    </citation>
    <scope>NUCLEOTIDE SEQUENCE [LARGE SCALE GENOMIC DNA]</scope>
    <source>
        <strain evidence="4 5">DT 5432</strain>
    </source>
</reference>
<evidence type="ECO:0000256" key="2">
    <source>
        <dbReference type="SAM" id="MobiDB-lite"/>
    </source>
</evidence>
<evidence type="ECO:0000313" key="4">
    <source>
        <dbReference type="EMBL" id="ASJ02868.1"/>
    </source>
</evidence>
<dbReference type="EMBL" id="CP014862">
    <property type="protein sequence ID" value="ASJ02868.1"/>
    <property type="molecule type" value="Genomic_DNA"/>
</dbReference>
<evidence type="ECO:0000256" key="1">
    <source>
        <dbReference type="SAM" id="Coils"/>
    </source>
</evidence>
<name>A0A2Z2MLP7_THEPR</name>
<feature type="region of interest" description="Disordered" evidence="2">
    <location>
        <begin position="49"/>
        <end position="77"/>
    </location>
</feature>
<keyword evidence="3" id="KW-1133">Transmembrane helix</keyword>
<evidence type="ECO:0000313" key="5">
    <source>
        <dbReference type="Proteomes" id="UP000250179"/>
    </source>
</evidence>
<gene>
    <name evidence="4" type="ORF">A3L09_06150</name>
</gene>
<proteinExistence type="predicted"/>
<keyword evidence="3" id="KW-0812">Transmembrane</keyword>
<evidence type="ECO:0000256" key="3">
    <source>
        <dbReference type="SAM" id="Phobius"/>
    </source>
</evidence>
<protein>
    <submittedName>
        <fullName evidence="4">Uncharacterized protein</fullName>
    </submittedName>
</protein>
<keyword evidence="3" id="KW-0472">Membrane</keyword>
<sequence>MDTATLLLILGGFIGTILVVVVLISKMMSTYTSEIYELLRSSRPELQEVPVQEKASPPKVESAPTKIQGTVPKPTASEEELVRKLREILNERMGKIIDEAKDKKNRLLTLLDFARGYALGYVSEDDYNAFLIKVLNELDEFKRLWLMKFPSRKDKEKLELMMSYVAKAKLPVAVKTKDKGIITLTHEEALIKITEYLNSAMTILDELIEKAGESPAITPLEIKLSNEVKKLQEKVKRLEERLEEMNMNI</sequence>
<keyword evidence="1" id="KW-0175">Coiled coil</keyword>
<accession>A0A2Z2MLP7</accession>
<dbReference type="Proteomes" id="UP000250179">
    <property type="component" value="Chromosome"/>
</dbReference>
<keyword evidence="5" id="KW-1185">Reference proteome</keyword>
<dbReference type="GeneID" id="33319978"/>
<dbReference type="RefSeq" id="WP_088858123.1">
    <property type="nucleotide sequence ID" value="NZ_CP014862.1"/>
</dbReference>